<dbReference type="GO" id="GO:0090266">
    <property type="term" value="P:regulation of mitotic cell cycle spindle assembly checkpoint"/>
    <property type="evidence" value="ECO:0007669"/>
    <property type="project" value="InterPro"/>
</dbReference>
<dbReference type="Proteomes" id="UP001515480">
    <property type="component" value="Unassembled WGS sequence"/>
</dbReference>
<accession>A0AB34JFE6</accession>
<name>A0AB34JFE6_PRYPA</name>
<sequence length="115" mass="13021">MSARCLSIPPQLLPHTTDAIWFVGPVVDEDAQLTEQEEAYKAQLALWRHFNSDLPIVGLEGRPNPAVPNDDDPTVDPDEDDPEDEDDDGEEEMEDEQDETEEDFDGEATEPEYLY</sequence>
<evidence type="ECO:0000313" key="3">
    <source>
        <dbReference type="Proteomes" id="UP001515480"/>
    </source>
</evidence>
<keyword evidence="3" id="KW-1185">Reference proteome</keyword>
<evidence type="ECO:0008006" key="4">
    <source>
        <dbReference type="Google" id="ProtNLM"/>
    </source>
</evidence>
<evidence type="ECO:0000256" key="1">
    <source>
        <dbReference type="SAM" id="MobiDB-lite"/>
    </source>
</evidence>
<dbReference type="Pfam" id="PF15243">
    <property type="entry name" value="ANAPC15"/>
    <property type="match status" value="1"/>
</dbReference>
<dbReference type="EMBL" id="JBGBPQ010000009">
    <property type="protein sequence ID" value="KAL1519324.1"/>
    <property type="molecule type" value="Genomic_DNA"/>
</dbReference>
<protein>
    <recommendedName>
        <fullName evidence="4">Anaphase-promoting complex subunit 15</fullName>
    </recommendedName>
</protein>
<dbReference type="InterPro" id="IPR026182">
    <property type="entry name" value="ANAPC15"/>
</dbReference>
<feature type="compositionally biased region" description="Acidic residues" evidence="1">
    <location>
        <begin position="69"/>
        <end position="115"/>
    </location>
</feature>
<feature type="region of interest" description="Disordered" evidence="1">
    <location>
        <begin position="58"/>
        <end position="115"/>
    </location>
</feature>
<evidence type="ECO:0000313" key="2">
    <source>
        <dbReference type="EMBL" id="KAL1519324.1"/>
    </source>
</evidence>
<organism evidence="2 3">
    <name type="scientific">Prymnesium parvum</name>
    <name type="common">Toxic golden alga</name>
    <dbReference type="NCBI Taxonomy" id="97485"/>
    <lineage>
        <taxon>Eukaryota</taxon>
        <taxon>Haptista</taxon>
        <taxon>Haptophyta</taxon>
        <taxon>Prymnesiophyceae</taxon>
        <taxon>Prymnesiales</taxon>
        <taxon>Prymnesiaceae</taxon>
        <taxon>Prymnesium</taxon>
    </lineage>
</organism>
<proteinExistence type="predicted"/>
<dbReference type="GO" id="GO:0005680">
    <property type="term" value="C:anaphase-promoting complex"/>
    <property type="evidence" value="ECO:0007669"/>
    <property type="project" value="InterPro"/>
</dbReference>
<comment type="caution">
    <text evidence="2">The sequence shown here is derived from an EMBL/GenBank/DDBJ whole genome shotgun (WGS) entry which is preliminary data.</text>
</comment>
<dbReference type="AlphaFoldDB" id="A0AB34JFE6"/>
<reference evidence="2 3" key="1">
    <citation type="journal article" date="2024" name="Science">
        <title>Giant polyketide synthase enzymes in the biosynthesis of giant marine polyether toxins.</title>
        <authorList>
            <person name="Fallon T.R."/>
            <person name="Shende V.V."/>
            <person name="Wierzbicki I.H."/>
            <person name="Pendleton A.L."/>
            <person name="Watervoot N.F."/>
            <person name="Auber R.P."/>
            <person name="Gonzalez D.J."/>
            <person name="Wisecaver J.H."/>
            <person name="Moore B.S."/>
        </authorList>
    </citation>
    <scope>NUCLEOTIDE SEQUENCE [LARGE SCALE GENOMIC DNA]</scope>
    <source>
        <strain evidence="2 3">12B1</strain>
    </source>
</reference>
<gene>
    <name evidence="2" type="ORF">AB1Y20_022850</name>
</gene>